<dbReference type="GeneID" id="8852414"/>
<dbReference type="InParanoid" id="D2V2Z9"/>
<evidence type="ECO:0000313" key="2">
    <source>
        <dbReference type="EMBL" id="EFC48540.1"/>
    </source>
</evidence>
<dbReference type="VEuPathDB" id="AmoebaDB:NAEGRDRAFT_78353"/>
<feature type="region of interest" description="Disordered" evidence="1">
    <location>
        <begin position="1"/>
        <end position="34"/>
    </location>
</feature>
<sequence length="441" mass="50993">MSTHQSLPSSSSSLQHIEPHQHHQPHEKKANDDNHQKIHKSECCCGKSNKKENVISEKTSSCGCGCKCDRVNNNINNINNINNKNGVVNSRNEEEKEQQQPIVNSNHQQLIIVQDQENRPKPIPAPPMNDQCREYCKKVLDGLLEEYELLNDSNSEESCCDKIQTNLNSKWPKHITICGIGSLLSEKSARRTFPNLINFRKAIVKNYVRCFNLVAISSLNFGDLEKRKIASVAAVHQSDLEEETIRKIIRLQSQDETRQEIEMHCSVFEIPLTEEIWCAYMTREHRYEFKFITIDQDFQNGVMQASCSCCENNCQCSEFSSCGCKALMCCQFNDDSYRIERCSSYENEYHERVAQHFQGRLWYHTKHVQNEKHIHNNEIPIKPIPKYLELCFNAALEMGRSAFENFLQTSVMADGVTLLEDYLKVEEPELYQKFIGNQQDL</sequence>
<dbReference type="AlphaFoldDB" id="D2V2Z9"/>
<keyword evidence="3" id="KW-1185">Reference proteome</keyword>
<dbReference type="KEGG" id="ngr:NAEGRDRAFT_78353"/>
<accession>D2V2Z9</accession>
<evidence type="ECO:0000313" key="3">
    <source>
        <dbReference type="Proteomes" id="UP000006671"/>
    </source>
</evidence>
<dbReference type="RefSeq" id="XP_002681284.1">
    <property type="nucleotide sequence ID" value="XM_002681238.1"/>
</dbReference>
<name>D2V2Z9_NAEGR</name>
<organism evidence="3">
    <name type="scientific">Naegleria gruberi</name>
    <name type="common">Amoeba</name>
    <dbReference type="NCBI Taxonomy" id="5762"/>
    <lineage>
        <taxon>Eukaryota</taxon>
        <taxon>Discoba</taxon>
        <taxon>Heterolobosea</taxon>
        <taxon>Tetramitia</taxon>
        <taxon>Eutetramitia</taxon>
        <taxon>Vahlkampfiidae</taxon>
        <taxon>Naegleria</taxon>
    </lineage>
</organism>
<feature type="compositionally biased region" description="Low complexity" evidence="1">
    <location>
        <begin position="1"/>
        <end position="16"/>
    </location>
</feature>
<dbReference type="EMBL" id="GG738850">
    <property type="protein sequence ID" value="EFC48540.1"/>
    <property type="molecule type" value="Genomic_DNA"/>
</dbReference>
<protein>
    <submittedName>
        <fullName evidence="2">Uncharacterized protein</fullName>
    </submittedName>
</protein>
<dbReference type="OrthoDB" id="565040at2759"/>
<dbReference type="PANTHER" id="PTHR35748">
    <property type="entry name" value="OS05G0358400 PROTEIN"/>
    <property type="match status" value="1"/>
</dbReference>
<dbReference type="PANTHER" id="PTHR35748:SF1">
    <property type="entry name" value="OS05G0358400 PROTEIN"/>
    <property type="match status" value="1"/>
</dbReference>
<evidence type="ECO:0000256" key="1">
    <source>
        <dbReference type="SAM" id="MobiDB-lite"/>
    </source>
</evidence>
<gene>
    <name evidence="2" type="ORF">NAEGRDRAFT_78353</name>
</gene>
<reference evidence="2 3" key="1">
    <citation type="journal article" date="2010" name="Cell">
        <title>The genome of Naegleria gruberi illuminates early eukaryotic versatility.</title>
        <authorList>
            <person name="Fritz-Laylin L.K."/>
            <person name="Prochnik S.E."/>
            <person name="Ginger M.L."/>
            <person name="Dacks J.B."/>
            <person name="Carpenter M.L."/>
            <person name="Field M.C."/>
            <person name="Kuo A."/>
            <person name="Paredez A."/>
            <person name="Chapman J."/>
            <person name="Pham J."/>
            <person name="Shu S."/>
            <person name="Neupane R."/>
            <person name="Cipriano M."/>
            <person name="Mancuso J."/>
            <person name="Tu H."/>
            <person name="Salamov A."/>
            <person name="Lindquist E."/>
            <person name="Shapiro H."/>
            <person name="Lucas S."/>
            <person name="Grigoriev I.V."/>
            <person name="Cande W.Z."/>
            <person name="Fulton C."/>
            <person name="Rokhsar D.S."/>
            <person name="Dawson S.C."/>
        </authorList>
    </citation>
    <scope>NUCLEOTIDE SEQUENCE [LARGE SCALE GENOMIC DNA]</scope>
    <source>
        <strain evidence="2 3">NEG-M</strain>
    </source>
</reference>
<dbReference type="Proteomes" id="UP000006671">
    <property type="component" value="Unassembled WGS sequence"/>
</dbReference>
<proteinExistence type="predicted"/>